<proteinExistence type="predicted"/>
<dbReference type="EMBL" id="LUEZ02000129">
    <property type="protein sequence ID" value="RDB16227.1"/>
    <property type="molecule type" value="Genomic_DNA"/>
</dbReference>
<gene>
    <name evidence="1" type="ORF">Hypma_003133</name>
</gene>
<dbReference type="Proteomes" id="UP000076154">
    <property type="component" value="Unassembled WGS sequence"/>
</dbReference>
<organism evidence="1 2">
    <name type="scientific">Hypsizygus marmoreus</name>
    <name type="common">White beech mushroom</name>
    <name type="synonym">Agaricus marmoreus</name>
    <dbReference type="NCBI Taxonomy" id="39966"/>
    <lineage>
        <taxon>Eukaryota</taxon>
        <taxon>Fungi</taxon>
        <taxon>Dikarya</taxon>
        <taxon>Basidiomycota</taxon>
        <taxon>Agaricomycotina</taxon>
        <taxon>Agaricomycetes</taxon>
        <taxon>Agaricomycetidae</taxon>
        <taxon>Agaricales</taxon>
        <taxon>Tricholomatineae</taxon>
        <taxon>Lyophyllaceae</taxon>
        <taxon>Hypsizygus</taxon>
    </lineage>
</organism>
<dbReference type="InParanoid" id="A0A369J6K8"/>
<evidence type="ECO:0000313" key="1">
    <source>
        <dbReference type="EMBL" id="RDB16227.1"/>
    </source>
</evidence>
<evidence type="ECO:0000313" key="2">
    <source>
        <dbReference type="Proteomes" id="UP000076154"/>
    </source>
</evidence>
<protein>
    <submittedName>
        <fullName evidence="1">Uncharacterized protein</fullName>
    </submittedName>
</protein>
<comment type="caution">
    <text evidence="1">The sequence shown here is derived from an EMBL/GenBank/DDBJ whole genome shotgun (WGS) entry which is preliminary data.</text>
</comment>
<reference evidence="1" key="1">
    <citation type="submission" date="2018-04" db="EMBL/GenBank/DDBJ databases">
        <title>Whole genome sequencing of Hypsizygus marmoreus.</title>
        <authorList>
            <person name="Choi I.-G."/>
            <person name="Min B."/>
            <person name="Kim J.-G."/>
            <person name="Kim S."/>
            <person name="Oh Y.-L."/>
            <person name="Kong W.-S."/>
            <person name="Park H."/>
            <person name="Jeong J."/>
            <person name="Song E.-S."/>
        </authorList>
    </citation>
    <scope>NUCLEOTIDE SEQUENCE [LARGE SCALE GENOMIC DNA]</scope>
    <source>
        <strain evidence="1">51987-8</strain>
    </source>
</reference>
<sequence length="118" mass="12734">MSSSNLAMACDLEHHSEDLETSSGGFPPAAFASNGSPLPIVAMAESKDAIPLLFIREPLANAVEKHVVYSPMEVLDNGGELDVHALEVPKYAAKNYHNDLADRAADMTLAVEEKLERE</sequence>
<accession>A0A369J6K8</accession>
<name>A0A369J6K8_HYPMA</name>
<keyword evidence="2" id="KW-1185">Reference proteome</keyword>
<dbReference type="AlphaFoldDB" id="A0A369J6K8"/>